<dbReference type="PROSITE" id="PS51440">
    <property type="entry name" value="TIM_2"/>
    <property type="match status" value="1"/>
</dbReference>
<dbReference type="PANTHER" id="PTHR21139:SF42">
    <property type="entry name" value="TRIOSEPHOSPHATE ISOMERASE"/>
    <property type="match status" value="1"/>
</dbReference>
<reference evidence="8 9" key="1">
    <citation type="journal article" date="2021" name="Sci. Rep.">
        <title>The distribution of antibiotic resistance genes in chicken gut microbiota commensals.</title>
        <authorList>
            <person name="Juricova H."/>
            <person name="Matiasovicova J."/>
            <person name="Kubasova T."/>
            <person name="Cejkova D."/>
            <person name="Rychlik I."/>
        </authorList>
    </citation>
    <scope>NUCLEOTIDE SEQUENCE [LARGE SCALE GENOMIC DNA]</scope>
    <source>
        <strain evidence="8 9">An564</strain>
    </source>
</reference>
<comment type="pathway">
    <text evidence="6 7">Carbohydrate biosynthesis; gluconeogenesis.</text>
</comment>
<comment type="subunit">
    <text evidence="6 7">Homodimer.</text>
</comment>
<dbReference type="Pfam" id="PF00121">
    <property type="entry name" value="TIM"/>
    <property type="match status" value="1"/>
</dbReference>
<sequence length="262" mass="26888">MNREKRTPVIAGNWKMNSGSPAEASALLGGLLEACPKAPACEVVVCPPATALALAADTLRGSAIALGAQNCHFAPSGAYTGEVSAAMLTGVGCTHVIIGHSERRQYFGETNETAGKRLAAAVAGGLCGILCVGESLEQREAGQEIETCAAQLAGGLAEIPAEALAHVMIAYEPVWAIGTGRTATAQEANRVCGEIRRLLAERYGTEAADRVRILYGGSMNEKNAAELLAQPEIDGGLIGGASLKPESFAAIIRACEAGEAKA</sequence>
<dbReference type="HAMAP" id="MF_00147_B">
    <property type="entry name" value="TIM_B"/>
    <property type="match status" value="1"/>
</dbReference>
<feature type="active site" description="Electrophile" evidence="6">
    <location>
        <position position="100"/>
    </location>
</feature>
<keyword evidence="4 6" id="KW-0324">Glycolysis</keyword>
<evidence type="ECO:0000313" key="8">
    <source>
        <dbReference type="EMBL" id="MBM6922647.1"/>
    </source>
</evidence>
<comment type="catalytic activity">
    <reaction evidence="6 7">
        <text>D-glyceraldehyde 3-phosphate = dihydroxyacetone phosphate</text>
        <dbReference type="Rhea" id="RHEA:18585"/>
        <dbReference type="ChEBI" id="CHEBI:57642"/>
        <dbReference type="ChEBI" id="CHEBI:59776"/>
        <dbReference type="EC" id="5.3.1.1"/>
    </reaction>
</comment>
<protein>
    <recommendedName>
        <fullName evidence="6 7">Triosephosphate isomerase</fullName>
        <shortName evidence="6">TIM</shortName>
        <shortName evidence="6">TPI</shortName>
        <ecNumber evidence="6 7">5.3.1.1</ecNumber>
    </recommendedName>
    <alternativeName>
        <fullName evidence="6">Triose-phosphate isomerase</fullName>
    </alternativeName>
</protein>
<evidence type="ECO:0000256" key="7">
    <source>
        <dbReference type="RuleBase" id="RU363013"/>
    </source>
</evidence>
<dbReference type="NCBIfam" id="TIGR00419">
    <property type="entry name" value="tim"/>
    <property type="match status" value="1"/>
</dbReference>
<comment type="pathway">
    <text evidence="6 7">Carbohydrate degradation; glycolysis; D-glyceraldehyde 3-phosphate from glycerone phosphate: step 1/1.</text>
</comment>
<comment type="similarity">
    <text evidence="1 6 7">Belongs to the triosephosphate isomerase family.</text>
</comment>
<dbReference type="GO" id="GO:0004807">
    <property type="term" value="F:triose-phosphate isomerase activity"/>
    <property type="evidence" value="ECO:0007669"/>
    <property type="project" value="UniProtKB-EC"/>
</dbReference>
<gene>
    <name evidence="6" type="primary">tpiA</name>
    <name evidence="8" type="ORF">H9X81_02900</name>
</gene>
<organism evidence="8 9">
    <name type="scientific">Hydrogenoanaerobacterium saccharovorans</name>
    <dbReference type="NCBI Taxonomy" id="474960"/>
    <lineage>
        <taxon>Bacteria</taxon>
        <taxon>Bacillati</taxon>
        <taxon>Bacillota</taxon>
        <taxon>Clostridia</taxon>
        <taxon>Eubacteriales</taxon>
        <taxon>Oscillospiraceae</taxon>
        <taxon>Hydrogenoanaerobacterium</taxon>
    </lineage>
</organism>
<dbReference type="EMBL" id="JACSNR010000002">
    <property type="protein sequence ID" value="MBM6922647.1"/>
    <property type="molecule type" value="Genomic_DNA"/>
</dbReference>
<dbReference type="PROSITE" id="PS00171">
    <property type="entry name" value="TIM_1"/>
    <property type="match status" value="1"/>
</dbReference>
<dbReference type="InterPro" id="IPR020861">
    <property type="entry name" value="Triosephosphate_isomerase_AS"/>
</dbReference>
<evidence type="ECO:0000256" key="3">
    <source>
        <dbReference type="ARBA" id="ARBA00022490"/>
    </source>
</evidence>
<proteinExistence type="inferred from homology"/>
<dbReference type="Proteomes" id="UP000724149">
    <property type="component" value="Unassembled WGS sequence"/>
</dbReference>
<dbReference type="SUPFAM" id="SSF51351">
    <property type="entry name" value="Triosephosphate isomerase (TIM)"/>
    <property type="match status" value="1"/>
</dbReference>
<evidence type="ECO:0000256" key="5">
    <source>
        <dbReference type="ARBA" id="ARBA00023235"/>
    </source>
</evidence>
<comment type="caution">
    <text evidence="8">The sequence shown here is derived from an EMBL/GenBank/DDBJ whole genome shotgun (WGS) entry which is preliminary data.</text>
</comment>
<evidence type="ECO:0000256" key="6">
    <source>
        <dbReference type="HAMAP-Rule" id="MF_00147"/>
    </source>
</evidence>
<feature type="binding site" evidence="6">
    <location>
        <position position="178"/>
    </location>
    <ligand>
        <name>substrate</name>
    </ligand>
</feature>
<evidence type="ECO:0000256" key="1">
    <source>
        <dbReference type="ARBA" id="ARBA00007422"/>
    </source>
</evidence>
<feature type="binding site" evidence="6">
    <location>
        <begin position="239"/>
        <end position="240"/>
    </location>
    <ligand>
        <name>substrate</name>
    </ligand>
</feature>
<keyword evidence="5 6" id="KW-0413">Isomerase</keyword>
<dbReference type="InterPro" id="IPR022896">
    <property type="entry name" value="TrioseP_Isoase_bac/euk"/>
</dbReference>
<name>A0ABS2GJK6_9FIRM</name>
<dbReference type="CDD" id="cd00311">
    <property type="entry name" value="TIM"/>
    <property type="match status" value="1"/>
</dbReference>
<keyword evidence="2 6" id="KW-0312">Gluconeogenesis</keyword>
<comment type="function">
    <text evidence="6">Involved in the gluconeogenesis. Catalyzes stereospecifically the conversion of dihydroxyacetone phosphate (DHAP) to D-glyceraldehyde-3-phosphate (G3P).</text>
</comment>
<evidence type="ECO:0000313" key="9">
    <source>
        <dbReference type="Proteomes" id="UP000724149"/>
    </source>
</evidence>
<feature type="active site" description="Proton acceptor" evidence="6">
    <location>
        <position position="172"/>
    </location>
</feature>
<accession>A0ABS2GJK6</accession>
<dbReference type="EC" id="5.3.1.1" evidence="6 7"/>
<feature type="binding site" evidence="6">
    <location>
        <begin position="13"/>
        <end position="15"/>
    </location>
    <ligand>
        <name>substrate</name>
    </ligand>
</feature>
<dbReference type="InterPro" id="IPR035990">
    <property type="entry name" value="TIM_sf"/>
</dbReference>
<dbReference type="PANTHER" id="PTHR21139">
    <property type="entry name" value="TRIOSEPHOSPHATE ISOMERASE"/>
    <property type="match status" value="1"/>
</dbReference>
<evidence type="ECO:0000256" key="2">
    <source>
        <dbReference type="ARBA" id="ARBA00022432"/>
    </source>
</evidence>
<dbReference type="RefSeq" id="WP_204719684.1">
    <property type="nucleotide sequence ID" value="NZ_JACSNR010000002.1"/>
</dbReference>
<comment type="subcellular location">
    <subcellularLocation>
        <location evidence="6 7">Cytoplasm</location>
    </subcellularLocation>
</comment>
<evidence type="ECO:0000256" key="4">
    <source>
        <dbReference type="ARBA" id="ARBA00023152"/>
    </source>
</evidence>
<feature type="binding site" evidence="6">
    <location>
        <position position="218"/>
    </location>
    <ligand>
        <name>substrate</name>
    </ligand>
</feature>
<dbReference type="InterPro" id="IPR013785">
    <property type="entry name" value="Aldolase_TIM"/>
</dbReference>
<dbReference type="Gene3D" id="3.20.20.70">
    <property type="entry name" value="Aldolase class I"/>
    <property type="match status" value="1"/>
</dbReference>
<dbReference type="InterPro" id="IPR000652">
    <property type="entry name" value="Triosephosphate_isomerase"/>
</dbReference>
<keyword evidence="3 6" id="KW-0963">Cytoplasm</keyword>
<keyword evidence="9" id="KW-1185">Reference proteome</keyword>